<dbReference type="InterPro" id="IPR004360">
    <property type="entry name" value="Glyas_Fos-R_dOase_dom"/>
</dbReference>
<dbReference type="RefSeq" id="WP_227625484.1">
    <property type="nucleotide sequence ID" value="NZ_BAZW01000006.1"/>
</dbReference>
<keyword evidence="3" id="KW-1185">Reference proteome</keyword>
<dbReference type="STRING" id="1236989.JCM15548_11201"/>
<gene>
    <name evidence="2" type="ORF">JCM15548_11201</name>
</gene>
<dbReference type="InterPro" id="IPR029068">
    <property type="entry name" value="Glyas_Bleomycin-R_OHBP_Dase"/>
</dbReference>
<feature type="domain" description="VOC" evidence="1">
    <location>
        <begin position="7"/>
        <end position="147"/>
    </location>
</feature>
<protein>
    <recommendedName>
        <fullName evidence="1">VOC domain-containing protein</fullName>
    </recommendedName>
</protein>
<dbReference type="Proteomes" id="UP000032900">
    <property type="component" value="Unassembled WGS sequence"/>
</dbReference>
<evidence type="ECO:0000313" key="3">
    <source>
        <dbReference type="Proteomes" id="UP000032900"/>
    </source>
</evidence>
<sequence>MAKRINGIQQLGVGVTDVQTAFKWYQTHFGMDIKMFEEAAMAELMLHHTEGEPRERHAILALNLEGGGGFEIWQHTGKAPATPGFQLQLGDWGINIGKLKTADIHKAFDQFTQLNLDILTPVAKDPSGTEHFYLKDLYGNIWEVVADNFVLFKQKALTGGILGVVIGVKDMDESLKVYRDILGYDQIVYDRTDIFSDWAGVPGSEHRCRRMLLKHSQAYHAVSVPS</sequence>
<dbReference type="InterPro" id="IPR037523">
    <property type="entry name" value="VOC_core"/>
</dbReference>
<reference evidence="2 3" key="1">
    <citation type="journal article" date="2015" name="Microbes Environ.">
        <title>Distribution and evolution of nitrogen fixation genes in the phylum bacteroidetes.</title>
        <authorList>
            <person name="Inoue J."/>
            <person name="Oshima K."/>
            <person name="Suda W."/>
            <person name="Sakamoto M."/>
            <person name="Iino T."/>
            <person name="Noda S."/>
            <person name="Hongoh Y."/>
            <person name="Hattori M."/>
            <person name="Ohkuma M."/>
        </authorList>
    </citation>
    <scope>NUCLEOTIDE SEQUENCE [LARGE SCALE GENOMIC DNA]</scope>
    <source>
        <strain evidence="2">JCM 15548</strain>
    </source>
</reference>
<dbReference type="Gene3D" id="3.10.180.10">
    <property type="entry name" value="2,3-Dihydroxybiphenyl 1,2-Dioxygenase, domain 1"/>
    <property type="match status" value="1"/>
</dbReference>
<evidence type="ECO:0000259" key="1">
    <source>
        <dbReference type="PROSITE" id="PS51819"/>
    </source>
</evidence>
<evidence type="ECO:0000313" key="2">
    <source>
        <dbReference type="EMBL" id="GAO29046.1"/>
    </source>
</evidence>
<name>A0A0E9LVA4_9BACT</name>
<comment type="caution">
    <text evidence="2">The sequence shown here is derived from an EMBL/GenBank/DDBJ whole genome shotgun (WGS) entry which is preliminary data.</text>
</comment>
<dbReference type="Pfam" id="PF00903">
    <property type="entry name" value="Glyoxalase"/>
    <property type="match status" value="1"/>
</dbReference>
<accession>A0A0E9LVA4</accession>
<dbReference type="SUPFAM" id="SSF54593">
    <property type="entry name" value="Glyoxalase/Bleomycin resistance protein/Dihydroxybiphenyl dioxygenase"/>
    <property type="match status" value="1"/>
</dbReference>
<dbReference type="PROSITE" id="PS51819">
    <property type="entry name" value="VOC"/>
    <property type="match status" value="1"/>
</dbReference>
<proteinExistence type="predicted"/>
<dbReference type="EMBL" id="BAZW01000006">
    <property type="protein sequence ID" value="GAO29046.1"/>
    <property type="molecule type" value="Genomic_DNA"/>
</dbReference>
<organism evidence="2 3">
    <name type="scientific">Geofilum rubicundum JCM 15548</name>
    <dbReference type="NCBI Taxonomy" id="1236989"/>
    <lineage>
        <taxon>Bacteria</taxon>
        <taxon>Pseudomonadati</taxon>
        <taxon>Bacteroidota</taxon>
        <taxon>Bacteroidia</taxon>
        <taxon>Marinilabiliales</taxon>
        <taxon>Marinilabiliaceae</taxon>
        <taxon>Geofilum</taxon>
    </lineage>
</organism>
<dbReference type="AlphaFoldDB" id="A0A0E9LVA4"/>